<evidence type="ECO:0000259" key="1">
    <source>
        <dbReference type="Pfam" id="PF19489"/>
    </source>
</evidence>
<dbReference type="SUPFAM" id="SSF53955">
    <property type="entry name" value="Lysozyme-like"/>
    <property type="match status" value="1"/>
</dbReference>
<dbReference type="Proteomes" id="UP000321405">
    <property type="component" value="Unassembled WGS sequence"/>
</dbReference>
<evidence type="ECO:0000313" key="2">
    <source>
        <dbReference type="EMBL" id="GEL02977.1"/>
    </source>
</evidence>
<feature type="domain" description="Transglycosylase SLT" evidence="1">
    <location>
        <begin position="10"/>
        <end position="190"/>
    </location>
</feature>
<proteinExistence type="predicted"/>
<reference evidence="2 3" key="1">
    <citation type="submission" date="2019-07" db="EMBL/GenBank/DDBJ databases">
        <title>Whole genome shotgun sequence of Swaminathania salitolerans NBRC 104436.</title>
        <authorList>
            <person name="Hosoyama A."/>
            <person name="Uohara A."/>
            <person name="Ohji S."/>
            <person name="Ichikawa N."/>
        </authorList>
    </citation>
    <scope>NUCLEOTIDE SEQUENCE [LARGE SCALE GENOMIC DNA]</scope>
    <source>
        <strain evidence="2 3">NBRC 104436</strain>
    </source>
</reference>
<dbReference type="Gene3D" id="1.10.530.10">
    <property type="match status" value="1"/>
</dbReference>
<gene>
    <name evidence="2" type="ORF">SSA02_21400</name>
</gene>
<evidence type="ECO:0000313" key="3">
    <source>
        <dbReference type="Proteomes" id="UP000321405"/>
    </source>
</evidence>
<sequence length="204" mass="23787">MSVRKPLAALVLAGCGLSACTPSPPAHPDDLCSIFREKRGWYHAALRQEKKWNVPFSVPMSIMYQESGYHSNLHTKRTYILWFIPWGYVTTAYGYPQAKTDVWRDYERANDTSASRESFADSLDFINWYITTTKKQTRVPVTDGMRQYLAYHEGWGGYRRRSYRSKPWLMTVARKVGARANVYAAQYTQCEKALRDHGFWSWLF</sequence>
<dbReference type="InterPro" id="IPR045795">
    <property type="entry name" value="SLT_4"/>
</dbReference>
<comment type="caution">
    <text evidence="2">The sequence shown here is derived from an EMBL/GenBank/DDBJ whole genome shotgun (WGS) entry which is preliminary data.</text>
</comment>
<accession>A0A511BRL0</accession>
<organism evidence="2 3">
    <name type="scientific">Swaminathania salitolerans</name>
    <dbReference type="NCBI Taxonomy" id="182838"/>
    <lineage>
        <taxon>Bacteria</taxon>
        <taxon>Pseudomonadati</taxon>
        <taxon>Pseudomonadota</taxon>
        <taxon>Alphaproteobacteria</taxon>
        <taxon>Acetobacterales</taxon>
        <taxon>Acetobacteraceae</taxon>
        <taxon>Swaminathania</taxon>
    </lineage>
</organism>
<name>A0A511BRL0_9PROT</name>
<dbReference type="Pfam" id="PF19489">
    <property type="entry name" value="SLT_4"/>
    <property type="match status" value="1"/>
</dbReference>
<dbReference type="OrthoDB" id="9789144at2"/>
<dbReference type="EMBL" id="BJVC01000005">
    <property type="protein sequence ID" value="GEL02977.1"/>
    <property type="molecule type" value="Genomic_DNA"/>
</dbReference>
<dbReference type="PROSITE" id="PS51257">
    <property type="entry name" value="PROKAR_LIPOPROTEIN"/>
    <property type="match status" value="1"/>
</dbReference>
<dbReference type="InterPro" id="IPR023346">
    <property type="entry name" value="Lysozyme-like_dom_sf"/>
</dbReference>
<keyword evidence="3" id="KW-1185">Reference proteome</keyword>
<protein>
    <recommendedName>
        <fullName evidence="1">Transglycosylase SLT domain-containing protein</fullName>
    </recommendedName>
</protein>
<dbReference type="AlphaFoldDB" id="A0A511BRL0"/>
<dbReference type="RefSeq" id="WP_147094056.1">
    <property type="nucleotide sequence ID" value="NZ_BJVC01000005.1"/>
</dbReference>